<keyword evidence="2" id="KW-0472">Membrane</keyword>
<evidence type="ECO:0000313" key="7">
    <source>
        <dbReference type="Proteomes" id="UP001549749"/>
    </source>
</evidence>
<dbReference type="InterPro" id="IPR011047">
    <property type="entry name" value="Quinoprotein_ADH-like_sf"/>
</dbReference>
<feature type="coiled-coil region" evidence="1">
    <location>
        <begin position="842"/>
        <end position="869"/>
    </location>
</feature>
<organism evidence="6 7">
    <name type="scientific">Chitinophaga defluvii</name>
    <dbReference type="NCBI Taxonomy" id="3163343"/>
    <lineage>
        <taxon>Bacteria</taxon>
        <taxon>Pseudomonadati</taxon>
        <taxon>Bacteroidota</taxon>
        <taxon>Chitinophagia</taxon>
        <taxon>Chitinophagales</taxon>
        <taxon>Chitinophagaceae</taxon>
        <taxon>Chitinophaga</taxon>
    </lineage>
</organism>
<dbReference type="Gene3D" id="2.130.10.10">
    <property type="entry name" value="YVTN repeat-like/Quinoprotein amine dehydrogenase"/>
    <property type="match status" value="2"/>
</dbReference>
<feature type="chain" id="PRO_5046043226" evidence="3">
    <location>
        <begin position="33"/>
        <end position="1070"/>
    </location>
</feature>
<dbReference type="SUPFAM" id="SSF50998">
    <property type="entry name" value="Quinoprotein alcohol dehydrogenase-like"/>
    <property type="match status" value="1"/>
</dbReference>
<sequence length="1070" mass="122566">MCGTNHLQLWLYRNRCRLCALLLLLWHAPLVAQEPAAISYSFRHLSIKDGLASNHVSAILQDRKGFIWIASTALQRYDGTNLVTVATFDKVPGSIYYDDICLCEDRKGRIWIGAPDNIRMYDPITSKVKVIKVDMMSAGSHGALQCSHIIEDHNGVIWATSQEGLLYFDEKTFQFKRAEMIPEANRVQMHDAIVEDPEGNLWISGRPGIFILDKQRKNFYTAVNNPEKLSVLTSNTGTSFKKFYIDRNGLLWMLGHGGGVYRYNFNSKKLDLYLFQAPVAKREKAGAPYLNAALFDITSDMDGNIWVATELDGIYRFDSQKNRFTVNIRAGNNDAQGLHYDYEANCFLNDRDGHLWIGTDRGTNILSLHNHSFRIFDNRTSFANTNERLPEAEVTGMFQSKKGDVYVGYWGKGLSRLNASLELKQQYTYGTSIPALSLPEERGQVWCFAELKNGKVLVGQENGFLSVLDPNTGQFTEHLHPAVFQNQTIMHMMVESDTAVWVGLYKNGLARWNPQKNTFYAIPQLINRINRTTAVMDMVPQNDSLIWLATTTAGLVLLNRNTCEVMPQDYFKYGHLTVSNITCLYKYNDTTLLAGTDHGLWVYNTLRKTSQPLKVNGDVFEEWVLSIEKDTNDKVWFTTQNGFYRFSRKLFSLETFVQADDIIDNNRKVRRHILKLQDGKLMVGASDHFLAFDPAELRVAPPPPDVTIIALKAMDSTVLIEAEERAHQPVVLSAKQNFISIEFKSLQYHHEKIRYYYQLTGVDENWVSAEKLLVAKYTNLAPGNYIFKVRAVNTSGTFSSRITQMPISITPAFWQTRWFKILGLLLIAALVYVYFKVRIYNIKKEARKRNAIQQQIAQLEMKALRAQMNPHFIFNALNSIQTFVMKSETEQALAYLSRFARLIRDVLDNSQLNNITIAREVKMLENYMELEKLRFSEQFEYSITIDPVLDIDFLDIPTMIIQPFVENAIWHGLLHKKEKGKLVIAFARVNDRILCTVTDNGIGRERSAAVKQLNPQQMHHSRGLQITRDRLSLYNSRFNVEASFEIEDIKDEAGNPLGTRVNLWFPLVEE</sequence>
<dbReference type="InterPro" id="IPR013783">
    <property type="entry name" value="Ig-like_fold"/>
</dbReference>
<keyword evidence="3" id="KW-0732">Signal</keyword>
<dbReference type="SUPFAM" id="SSF55874">
    <property type="entry name" value="ATPase domain of HSP90 chaperone/DNA topoisomerase II/histidine kinase"/>
    <property type="match status" value="1"/>
</dbReference>
<evidence type="ECO:0000256" key="1">
    <source>
        <dbReference type="SAM" id="Coils"/>
    </source>
</evidence>
<dbReference type="Gene3D" id="2.60.40.10">
    <property type="entry name" value="Immunoglobulins"/>
    <property type="match status" value="1"/>
</dbReference>
<name>A0ABV2T611_9BACT</name>
<evidence type="ECO:0000259" key="4">
    <source>
        <dbReference type="Pfam" id="PF06580"/>
    </source>
</evidence>
<gene>
    <name evidence="6" type="ORF">ABR189_13840</name>
</gene>
<dbReference type="Pfam" id="PF07494">
    <property type="entry name" value="Reg_prop"/>
    <property type="match status" value="2"/>
</dbReference>
<dbReference type="InterPro" id="IPR011123">
    <property type="entry name" value="Y_Y_Y"/>
</dbReference>
<evidence type="ECO:0000313" key="6">
    <source>
        <dbReference type="EMBL" id="MET6998463.1"/>
    </source>
</evidence>
<comment type="caution">
    <text evidence="6">The sequence shown here is derived from an EMBL/GenBank/DDBJ whole genome shotgun (WGS) entry which is preliminary data.</text>
</comment>
<proteinExistence type="predicted"/>
<evidence type="ECO:0000259" key="5">
    <source>
        <dbReference type="Pfam" id="PF07495"/>
    </source>
</evidence>
<dbReference type="InterPro" id="IPR011110">
    <property type="entry name" value="Reg_prop"/>
</dbReference>
<feature type="signal peptide" evidence="3">
    <location>
        <begin position="1"/>
        <end position="32"/>
    </location>
</feature>
<keyword evidence="7" id="KW-1185">Reference proteome</keyword>
<dbReference type="Proteomes" id="UP001549749">
    <property type="component" value="Unassembled WGS sequence"/>
</dbReference>
<dbReference type="InterPro" id="IPR050640">
    <property type="entry name" value="Bact_2-comp_sensor_kinase"/>
</dbReference>
<dbReference type="RefSeq" id="WP_354661108.1">
    <property type="nucleotide sequence ID" value="NZ_JBEXAC010000002.1"/>
</dbReference>
<feature type="domain" description="Two component regulator three Y" evidence="5">
    <location>
        <begin position="751"/>
        <end position="809"/>
    </location>
</feature>
<dbReference type="Pfam" id="PF07495">
    <property type="entry name" value="Y_Y_Y"/>
    <property type="match status" value="1"/>
</dbReference>
<evidence type="ECO:0000256" key="3">
    <source>
        <dbReference type="SAM" id="SignalP"/>
    </source>
</evidence>
<dbReference type="Pfam" id="PF06580">
    <property type="entry name" value="His_kinase"/>
    <property type="match status" value="1"/>
</dbReference>
<dbReference type="EMBL" id="JBEXAC010000002">
    <property type="protein sequence ID" value="MET6998463.1"/>
    <property type="molecule type" value="Genomic_DNA"/>
</dbReference>
<dbReference type="InterPro" id="IPR010559">
    <property type="entry name" value="Sig_transdc_His_kin_internal"/>
</dbReference>
<feature type="transmembrane region" description="Helical" evidence="2">
    <location>
        <begin position="818"/>
        <end position="835"/>
    </location>
</feature>
<protein>
    <submittedName>
        <fullName evidence="6">Two-component regulator propeller domain-containing protein</fullName>
    </submittedName>
</protein>
<feature type="domain" description="Signal transduction histidine kinase internal region" evidence="4">
    <location>
        <begin position="860"/>
        <end position="939"/>
    </location>
</feature>
<dbReference type="SUPFAM" id="SSF63829">
    <property type="entry name" value="Calcium-dependent phosphotriesterase"/>
    <property type="match status" value="1"/>
</dbReference>
<keyword evidence="2" id="KW-0812">Transmembrane</keyword>
<evidence type="ECO:0000256" key="2">
    <source>
        <dbReference type="SAM" id="Phobius"/>
    </source>
</evidence>
<dbReference type="PANTHER" id="PTHR34220">
    <property type="entry name" value="SENSOR HISTIDINE KINASE YPDA"/>
    <property type="match status" value="1"/>
</dbReference>
<accession>A0ABV2T611</accession>
<reference evidence="6 7" key="1">
    <citation type="submission" date="2024-06" db="EMBL/GenBank/DDBJ databases">
        <title>Chitinophaga defluvii sp. nov., isolated from municipal sewage.</title>
        <authorList>
            <person name="Zhang L."/>
        </authorList>
    </citation>
    <scope>NUCLEOTIDE SEQUENCE [LARGE SCALE GENOMIC DNA]</scope>
    <source>
        <strain evidence="6 7">H8</strain>
    </source>
</reference>
<dbReference type="InterPro" id="IPR036890">
    <property type="entry name" value="HATPase_C_sf"/>
</dbReference>
<dbReference type="PANTHER" id="PTHR34220:SF7">
    <property type="entry name" value="SENSOR HISTIDINE KINASE YPDA"/>
    <property type="match status" value="1"/>
</dbReference>
<dbReference type="InterPro" id="IPR015943">
    <property type="entry name" value="WD40/YVTN_repeat-like_dom_sf"/>
</dbReference>
<keyword evidence="1" id="KW-0175">Coiled coil</keyword>
<dbReference type="Gene3D" id="3.30.565.10">
    <property type="entry name" value="Histidine kinase-like ATPase, C-terminal domain"/>
    <property type="match status" value="1"/>
</dbReference>
<keyword evidence="2" id="KW-1133">Transmembrane helix</keyword>